<organism evidence="3 4">
    <name type="scientific">Amblyomma americanum</name>
    <name type="common">Lone star tick</name>
    <dbReference type="NCBI Taxonomy" id="6943"/>
    <lineage>
        <taxon>Eukaryota</taxon>
        <taxon>Metazoa</taxon>
        <taxon>Ecdysozoa</taxon>
        <taxon>Arthropoda</taxon>
        <taxon>Chelicerata</taxon>
        <taxon>Arachnida</taxon>
        <taxon>Acari</taxon>
        <taxon>Parasitiformes</taxon>
        <taxon>Ixodida</taxon>
        <taxon>Ixodoidea</taxon>
        <taxon>Ixodidae</taxon>
        <taxon>Amblyomminae</taxon>
        <taxon>Amblyomma</taxon>
    </lineage>
</organism>
<evidence type="ECO:0000313" key="3">
    <source>
        <dbReference type="EMBL" id="KAK8759988.1"/>
    </source>
</evidence>
<gene>
    <name evidence="3" type="ORF">V5799_028746</name>
</gene>
<feature type="region of interest" description="Disordered" evidence="2">
    <location>
        <begin position="207"/>
        <end position="239"/>
    </location>
</feature>
<feature type="compositionally biased region" description="Basic and acidic residues" evidence="2">
    <location>
        <begin position="207"/>
        <end position="217"/>
    </location>
</feature>
<name>A0AAQ4DBZ8_AMBAM</name>
<feature type="compositionally biased region" description="Polar residues" evidence="2">
    <location>
        <begin position="228"/>
        <end position="239"/>
    </location>
</feature>
<sequence>MGRIRLRQFLFEARRLAWTRRRKHGGILLLNVTHIKKKKESCRGMPVKALIRGFKPPVPKDLQVTFYDDLPPDAVCSQCDNVSAVLHRDPRGHGYCTSCRNMCTDRNLFKCSVCRMSYRLSQLITDESTEGKIAMKKIICPKTTEKNPVYITFSALKVHLVDCPCFQVAHGSEVSDHASPVTMSPCSYCKDQVPKKLMMQHMKECKDKGKELRDSRTEGAMVPEQPDPKTSSQNAPSQDLTDFVKESLSEIRGLKNEVAELKVALRQKDEQIQQLNAGLLSTQNDVGDLKEALAKKEGKSELLTETVQSHQIDMKNIQAQCDKDHEVLKQMTSDMQEMTRNFETMSTAFGETNHQLHVVGGGLKNSNEHFSAALNKIQEEIKQAVQDGMLPYLSLLSQLQAKHDALKNAYDSLVFQLFQPQQSHQQFHSSHRGQQ</sequence>
<evidence type="ECO:0000256" key="2">
    <source>
        <dbReference type="SAM" id="MobiDB-lite"/>
    </source>
</evidence>
<dbReference type="Proteomes" id="UP001321473">
    <property type="component" value="Unassembled WGS sequence"/>
</dbReference>
<feature type="coiled-coil region" evidence="1">
    <location>
        <begin position="244"/>
        <end position="278"/>
    </location>
</feature>
<comment type="caution">
    <text evidence="3">The sequence shown here is derived from an EMBL/GenBank/DDBJ whole genome shotgun (WGS) entry which is preliminary data.</text>
</comment>
<dbReference type="EMBL" id="JARKHS020032462">
    <property type="protein sequence ID" value="KAK8759988.1"/>
    <property type="molecule type" value="Genomic_DNA"/>
</dbReference>
<evidence type="ECO:0000256" key="1">
    <source>
        <dbReference type="SAM" id="Coils"/>
    </source>
</evidence>
<keyword evidence="4" id="KW-1185">Reference proteome</keyword>
<dbReference type="Gene3D" id="3.30.40.10">
    <property type="entry name" value="Zinc/RING finger domain, C3HC4 (zinc finger)"/>
    <property type="match status" value="1"/>
</dbReference>
<evidence type="ECO:0000313" key="4">
    <source>
        <dbReference type="Proteomes" id="UP001321473"/>
    </source>
</evidence>
<reference evidence="3 4" key="1">
    <citation type="journal article" date="2023" name="Arcadia Sci">
        <title>De novo assembly of a long-read Amblyomma americanum tick genome.</title>
        <authorList>
            <person name="Chou S."/>
            <person name="Poskanzer K.E."/>
            <person name="Rollins M."/>
            <person name="Thuy-Boun P.S."/>
        </authorList>
    </citation>
    <scope>NUCLEOTIDE SEQUENCE [LARGE SCALE GENOMIC DNA]</scope>
    <source>
        <strain evidence="3">F_SG_1</strain>
        <tissue evidence="3">Salivary glands</tissue>
    </source>
</reference>
<dbReference type="Gene3D" id="1.10.287.1490">
    <property type="match status" value="1"/>
</dbReference>
<dbReference type="InterPro" id="IPR013083">
    <property type="entry name" value="Znf_RING/FYVE/PHD"/>
</dbReference>
<proteinExistence type="predicted"/>
<keyword evidence="1" id="KW-0175">Coiled coil</keyword>
<dbReference type="SUPFAM" id="SSF90257">
    <property type="entry name" value="Myosin rod fragments"/>
    <property type="match status" value="1"/>
</dbReference>
<accession>A0AAQ4DBZ8</accession>
<dbReference type="AlphaFoldDB" id="A0AAQ4DBZ8"/>
<protein>
    <submittedName>
        <fullName evidence="3">Uncharacterized protein</fullName>
    </submittedName>
</protein>